<evidence type="ECO:0000313" key="2">
    <source>
        <dbReference type="EMBL" id="GGN92771.1"/>
    </source>
</evidence>
<dbReference type="PROSITE" id="PS01314">
    <property type="entry name" value="UPF0047"/>
    <property type="match status" value="1"/>
</dbReference>
<dbReference type="RefSeq" id="WP_018975501.1">
    <property type="nucleotide sequence ID" value="NZ_BMLN01000001.1"/>
</dbReference>
<reference evidence="3" key="1">
    <citation type="journal article" date="2019" name="Int. J. Syst. Evol. Microbiol.">
        <title>The Global Catalogue of Microorganisms (GCM) 10K type strain sequencing project: providing services to taxonomists for standard genome sequencing and annotation.</title>
        <authorList>
            <consortium name="The Broad Institute Genomics Platform"/>
            <consortium name="The Broad Institute Genome Sequencing Center for Infectious Disease"/>
            <person name="Wu L."/>
            <person name="Ma J."/>
        </authorList>
    </citation>
    <scope>NUCLEOTIDE SEQUENCE [LARGE SCALE GENOMIC DNA]</scope>
    <source>
        <strain evidence="3">CGMCC 1.6964</strain>
    </source>
</reference>
<dbReference type="InterPro" id="IPR035917">
    <property type="entry name" value="YjbQ-like_sf"/>
</dbReference>
<dbReference type="PANTHER" id="PTHR30615">
    <property type="entry name" value="UNCHARACTERIZED PROTEIN YJBQ-RELATED"/>
    <property type="match status" value="1"/>
</dbReference>
<accession>A0ABQ2KTK3</accession>
<dbReference type="PIRSF" id="PIRSF004681">
    <property type="entry name" value="UCP004681"/>
    <property type="match status" value="1"/>
</dbReference>
<comment type="caution">
    <text evidence="2">The sequence shown here is derived from an EMBL/GenBank/DDBJ whole genome shotgun (WGS) entry which is preliminary data.</text>
</comment>
<name>A0ABQ2KTK3_9BACL</name>
<dbReference type="Pfam" id="PF01894">
    <property type="entry name" value="YjbQ"/>
    <property type="match status" value="1"/>
</dbReference>
<sequence>MLHTFELTTSRRDEIVDITPQVENLVRQSGISSGLAFVYCPHTTAGIAINENADPDVKRDILMILDEVYPWTHPKYRHAEGNTAAHLKAITCGSSQTIIIDSGRLVLGTWQGIYFCEFDGPRSRAFKVKIMEG</sequence>
<protein>
    <submittedName>
        <fullName evidence="2">UPF0047 protein YugU</fullName>
    </submittedName>
</protein>
<dbReference type="SUPFAM" id="SSF111038">
    <property type="entry name" value="YjbQ-like"/>
    <property type="match status" value="1"/>
</dbReference>
<organism evidence="2 3">
    <name type="scientific">Saccharibacillus kuerlensis</name>
    <dbReference type="NCBI Taxonomy" id="459527"/>
    <lineage>
        <taxon>Bacteria</taxon>
        <taxon>Bacillati</taxon>
        <taxon>Bacillota</taxon>
        <taxon>Bacilli</taxon>
        <taxon>Bacillales</taxon>
        <taxon>Paenibacillaceae</taxon>
        <taxon>Saccharibacillus</taxon>
    </lineage>
</organism>
<dbReference type="Proteomes" id="UP000606653">
    <property type="component" value="Unassembled WGS sequence"/>
</dbReference>
<keyword evidence="3" id="KW-1185">Reference proteome</keyword>
<dbReference type="Gene3D" id="2.60.120.460">
    <property type="entry name" value="YjbQ-like"/>
    <property type="match status" value="1"/>
</dbReference>
<dbReference type="PANTHER" id="PTHR30615:SF8">
    <property type="entry name" value="UPF0047 PROTEIN C4A8.02C"/>
    <property type="match status" value="1"/>
</dbReference>
<dbReference type="EMBL" id="BMLN01000001">
    <property type="protein sequence ID" value="GGN92771.1"/>
    <property type="molecule type" value="Genomic_DNA"/>
</dbReference>
<proteinExistence type="inferred from homology"/>
<evidence type="ECO:0000256" key="1">
    <source>
        <dbReference type="ARBA" id="ARBA00005534"/>
    </source>
</evidence>
<evidence type="ECO:0000313" key="3">
    <source>
        <dbReference type="Proteomes" id="UP000606653"/>
    </source>
</evidence>
<gene>
    <name evidence="2" type="primary">yugU</name>
    <name evidence="2" type="ORF">GCM10010969_05660</name>
</gene>
<comment type="similarity">
    <text evidence="1">Belongs to the UPF0047 family.</text>
</comment>
<dbReference type="InterPro" id="IPR001602">
    <property type="entry name" value="UPF0047_YjbQ-like"/>
</dbReference>
<dbReference type="NCBIfam" id="TIGR00149">
    <property type="entry name" value="TIGR00149_YjbQ"/>
    <property type="match status" value="1"/>
</dbReference>